<feature type="domain" description="Filamentous haemagglutinin FhaB/tRNA nuclease CdiA-like TPS" evidence="2">
    <location>
        <begin position="54"/>
        <end position="167"/>
    </location>
</feature>
<dbReference type="InterPro" id="IPR008638">
    <property type="entry name" value="FhaB/CdiA-like_TPS"/>
</dbReference>
<dbReference type="SUPFAM" id="SSF51126">
    <property type="entry name" value="Pectin lyase-like"/>
    <property type="match status" value="1"/>
</dbReference>
<dbReference type="NCBIfam" id="TIGR01901">
    <property type="entry name" value="adhes_NPXG"/>
    <property type="match status" value="1"/>
</dbReference>
<evidence type="ECO:0000313" key="3">
    <source>
        <dbReference type="EMBL" id="PSF39000.1"/>
    </source>
</evidence>
<comment type="caution">
    <text evidence="3">The sequence shown here is derived from an EMBL/GenBank/DDBJ whole genome shotgun (WGS) entry which is preliminary data.</text>
</comment>
<organism evidence="3 4">
    <name type="scientific">Aphanothece hegewaldii CCALA 016</name>
    <dbReference type="NCBI Taxonomy" id="2107694"/>
    <lineage>
        <taxon>Bacteria</taxon>
        <taxon>Bacillati</taxon>
        <taxon>Cyanobacteriota</taxon>
        <taxon>Cyanophyceae</taxon>
        <taxon>Oscillatoriophycideae</taxon>
        <taxon>Chroococcales</taxon>
        <taxon>Aphanothecaceae</taxon>
        <taxon>Aphanothece</taxon>
    </lineage>
</organism>
<dbReference type="RefSeq" id="WP_106455366.1">
    <property type="nucleotide sequence ID" value="NZ_PXOH01000002.1"/>
</dbReference>
<name>A0A2T1M2N2_9CHRO</name>
<keyword evidence="4" id="KW-1185">Reference proteome</keyword>
<feature type="compositionally biased region" description="Polar residues" evidence="1">
    <location>
        <begin position="640"/>
        <end position="653"/>
    </location>
</feature>
<evidence type="ECO:0000313" key="4">
    <source>
        <dbReference type="Proteomes" id="UP000239001"/>
    </source>
</evidence>
<dbReference type="InterPro" id="IPR012334">
    <property type="entry name" value="Pectin_lyas_fold"/>
</dbReference>
<dbReference type="Pfam" id="PF05860">
    <property type="entry name" value="TPS"/>
    <property type="match status" value="1"/>
</dbReference>
<dbReference type="AlphaFoldDB" id="A0A2T1M2N2"/>
<dbReference type="Gene3D" id="2.160.20.10">
    <property type="entry name" value="Single-stranded right-handed beta-helix, Pectin lyase-like"/>
    <property type="match status" value="1"/>
</dbReference>
<sequence length="694" mass="73400">MLRPMCNQVKHDFVTLKQFNLGLVSSVVTTAILAFSVECAWGQQSNIKPDRTLGVESSVIKPNVEIKGHSSDLIEGGANRVVNLFHSFEEFNVGEGNRVYFNNPSGIERIFSRVTGHHQSAILGTLGVLGNADLFLINPSGIIFGHNAALDLKGSFFATTASSVVFEDGTQFSAVNPSSEALLSVRIPIGLQFRETLGAIVNQSQSVFKISGFLDIGGLKVEPKKTLALVGGDVTLQGGFISADSGRVEIGSVASPSQVSLKPISKGWMLGYEGVQNFRDIKLIESPTISPEVIKIFPFLKSFPLYSQINANGNTIVLEGGDIQLQGRRVIVADGSRIFAAANQGAQPGGFLTINASESVEMKGNDLLNRPAFISTSVLYEGNGGNLVINTKKLILRSLAAITSDAFEETTGGAGDIILNAAESVEISNFSLVTSKTSGFGSAGNLSINTSSLYLSNGSTLNADTIQGQGGNINLNIQDTLKLRNNSNIKTNANGMGDGGNITINSRYLFGAENSNITANSRGGRGGAINITADAVIGFYVQDKRLTSGNDITAFSEQGTALSGTVTLNTTEFDPNQGLINLPENIVDPTALIAQNPCKKGSFSELTITGRGGLPPSITDDLSRDAVSVDLVEPVPPQNQPTSIIAPPTQSSTPLEPVQGWIFNDKNEVVLTAYNPTVTQSPRKKEQSVSCPSP</sequence>
<dbReference type="EMBL" id="PXOH01000002">
    <property type="protein sequence ID" value="PSF39000.1"/>
    <property type="molecule type" value="Genomic_DNA"/>
</dbReference>
<dbReference type="Proteomes" id="UP000239001">
    <property type="component" value="Unassembled WGS sequence"/>
</dbReference>
<dbReference type="SMART" id="SM00912">
    <property type="entry name" value="Haemagg_act"/>
    <property type="match status" value="1"/>
</dbReference>
<dbReference type="OrthoDB" id="452776at2"/>
<evidence type="ECO:0000256" key="1">
    <source>
        <dbReference type="SAM" id="MobiDB-lite"/>
    </source>
</evidence>
<dbReference type="InterPro" id="IPR011050">
    <property type="entry name" value="Pectin_lyase_fold/virulence"/>
</dbReference>
<protein>
    <recommendedName>
        <fullName evidence="2">Filamentous haemagglutinin FhaB/tRNA nuclease CdiA-like TPS domain-containing protein</fullName>
    </recommendedName>
</protein>
<reference evidence="3 4" key="1">
    <citation type="submission" date="2018-03" db="EMBL/GenBank/DDBJ databases">
        <title>The ancient ancestry and fast evolution of plastids.</title>
        <authorList>
            <person name="Moore K.R."/>
            <person name="Magnabosco C."/>
            <person name="Momper L."/>
            <person name="Gold D.A."/>
            <person name="Bosak T."/>
            <person name="Fournier G.P."/>
        </authorList>
    </citation>
    <scope>NUCLEOTIDE SEQUENCE [LARGE SCALE GENOMIC DNA]</scope>
    <source>
        <strain evidence="3 4">CCALA 016</strain>
    </source>
</reference>
<accession>A0A2T1M2N2</accession>
<gene>
    <name evidence="3" type="ORF">C7H19_02810</name>
</gene>
<feature type="region of interest" description="Disordered" evidence="1">
    <location>
        <begin position="634"/>
        <end position="653"/>
    </location>
</feature>
<proteinExistence type="predicted"/>
<evidence type="ECO:0000259" key="2">
    <source>
        <dbReference type="SMART" id="SM00912"/>
    </source>
</evidence>
<reference evidence="3 4" key="2">
    <citation type="submission" date="2018-03" db="EMBL/GenBank/DDBJ databases">
        <authorList>
            <person name="Keele B.F."/>
        </authorList>
    </citation>
    <scope>NUCLEOTIDE SEQUENCE [LARGE SCALE GENOMIC DNA]</scope>
    <source>
        <strain evidence="3 4">CCALA 016</strain>
    </source>
</reference>